<evidence type="ECO:0000256" key="2">
    <source>
        <dbReference type="SAM" id="MobiDB-lite"/>
    </source>
</evidence>
<evidence type="ECO:0000313" key="4">
    <source>
        <dbReference type="Proteomes" id="UP000605970"/>
    </source>
</evidence>
<feature type="region of interest" description="Disordered" evidence="2">
    <location>
        <begin position="255"/>
        <end position="302"/>
    </location>
</feature>
<dbReference type="OrthoDB" id="5907988at2759"/>
<sequence length="488" mass="57349">FGNNSPKRSTKNSNNIEEDDSSETFSIPDLNEILKAAEELKKEFGIKDKQKFCQGKYSCYKPSNLGERYYFCIYCNFDFARCYVDRHLTRKRHLINKKAFEDSSNKLNEDKNDNSVKFVIKCKDKDGCFIKSQQFKNTVYCNFCKRNLINKSSILNVHLQSNSHLNYKALYKEKNEADNPVKECIEINVNNGSSDEEALENSKVLENDQSFTRYLNLKKKYKNLQFCIYCNQHYKGSCVKEHVRRKKHKMLKKAFETKNKRKSNLNNKENEANNLENANKERSSKIPEALFDKTNENRESSTKTIKHKNIKYCVYCKRYYLSNSMRYHLKTYKHISLKKAFEECENNKENKQENKENKYDKMLASTGCFKRSSLGYSYAFCIYCQIDISFVRLINLEYHKKTTKHTLAKAAFEANLNNNEKIVSEGEDEIKKFNKIRKKSKKCKNNEAEKEDEKQHFESDSSLSLDEESEAAKIASILSQRRKGKVKV</sequence>
<accession>A0A8S9ZFG7</accession>
<feature type="region of interest" description="Disordered" evidence="2">
    <location>
        <begin position="442"/>
        <end position="469"/>
    </location>
</feature>
<evidence type="ECO:0000256" key="1">
    <source>
        <dbReference type="SAM" id="Coils"/>
    </source>
</evidence>
<reference evidence="3" key="1">
    <citation type="journal article" date="2020" name="Ecol. Evol.">
        <title>Genome structure and content of the rice root-knot nematode (Meloidogyne graminicola).</title>
        <authorList>
            <person name="Phan N.T."/>
            <person name="Danchin E.G.J."/>
            <person name="Klopp C."/>
            <person name="Perfus-Barbeoch L."/>
            <person name="Kozlowski D.K."/>
            <person name="Koutsovoulos G.D."/>
            <person name="Lopez-Roques C."/>
            <person name="Bouchez O."/>
            <person name="Zahm M."/>
            <person name="Besnard G."/>
            <person name="Bellafiore S."/>
        </authorList>
    </citation>
    <scope>NUCLEOTIDE SEQUENCE</scope>
    <source>
        <strain evidence="3">VN-18</strain>
    </source>
</reference>
<dbReference type="EMBL" id="JABEBT010000113">
    <property type="protein sequence ID" value="KAF7632059.1"/>
    <property type="molecule type" value="Genomic_DNA"/>
</dbReference>
<keyword evidence="1" id="KW-0175">Coiled coil</keyword>
<organism evidence="3 4">
    <name type="scientific">Meloidogyne graminicola</name>
    <dbReference type="NCBI Taxonomy" id="189291"/>
    <lineage>
        <taxon>Eukaryota</taxon>
        <taxon>Metazoa</taxon>
        <taxon>Ecdysozoa</taxon>
        <taxon>Nematoda</taxon>
        <taxon>Chromadorea</taxon>
        <taxon>Rhabditida</taxon>
        <taxon>Tylenchina</taxon>
        <taxon>Tylenchomorpha</taxon>
        <taxon>Tylenchoidea</taxon>
        <taxon>Meloidogynidae</taxon>
        <taxon>Meloidogyninae</taxon>
        <taxon>Meloidogyne</taxon>
    </lineage>
</organism>
<feature type="compositionally biased region" description="Basic and acidic residues" evidence="2">
    <location>
        <begin position="278"/>
        <end position="301"/>
    </location>
</feature>
<feature type="compositionally biased region" description="Basic and acidic residues" evidence="2">
    <location>
        <begin position="444"/>
        <end position="459"/>
    </location>
</feature>
<keyword evidence="4" id="KW-1185">Reference proteome</keyword>
<evidence type="ECO:0008006" key="5">
    <source>
        <dbReference type="Google" id="ProtNLM"/>
    </source>
</evidence>
<evidence type="ECO:0000313" key="3">
    <source>
        <dbReference type="EMBL" id="KAF7632059.1"/>
    </source>
</evidence>
<dbReference type="Proteomes" id="UP000605970">
    <property type="component" value="Unassembled WGS sequence"/>
</dbReference>
<comment type="caution">
    <text evidence="3">The sequence shown here is derived from an EMBL/GenBank/DDBJ whole genome shotgun (WGS) entry which is preliminary data.</text>
</comment>
<feature type="compositionally biased region" description="Low complexity" evidence="2">
    <location>
        <begin position="264"/>
        <end position="277"/>
    </location>
</feature>
<feature type="non-terminal residue" evidence="3">
    <location>
        <position position="1"/>
    </location>
</feature>
<dbReference type="AlphaFoldDB" id="A0A8S9ZFG7"/>
<protein>
    <recommendedName>
        <fullName evidence="5">Zinc finger protein</fullName>
    </recommendedName>
</protein>
<feature type="compositionally biased region" description="Polar residues" evidence="2">
    <location>
        <begin position="1"/>
        <end position="15"/>
    </location>
</feature>
<proteinExistence type="predicted"/>
<name>A0A8S9ZFG7_9BILA</name>
<feature type="region of interest" description="Disordered" evidence="2">
    <location>
        <begin position="1"/>
        <end position="23"/>
    </location>
</feature>
<feature type="coiled-coil region" evidence="1">
    <location>
        <begin position="334"/>
        <end position="361"/>
    </location>
</feature>
<gene>
    <name evidence="3" type="ORF">Mgra_00008508</name>
</gene>